<evidence type="ECO:0000313" key="3">
    <source>
        <dbReference type="Proteomes" id="UP000000467"/>
    </source>
</evidence>
<dbReference type="Pfam" id="PF01208">
    <property type="entry name" value="URO-D"/>
    <property type="match status" value="1"/>
</dbReference>
<dbReference type="InterPro" id="IPR038071">
    <property type="entry name" value="UROD/MetE-like_sf"/>
</dbReference>
<dbReference type="InterPro" id="IPR052024">
    <property type="entry name" value="Methanogen_methyltrans"/>
</dbReference>
<dbReference type="Gene3D" id="3.20.20.210">
    <property type="match status" value="1"/>
</dbReference>
<dbReference type="PANTHER" id="PTHR47099">
    <property type="entry name" value="METHYLCOBAMIDE:COM METHYLTRANSFERASE MTBA"/>
    <property type="match status" value="1"/>
</dbReference>
<dbReference type="Proteomes" id="UP000000467">
    <property type="component" value="Chromosome"/>
</dbReference>
<feature type="domain" description="Uroporphyrinogen decarboxylase (URO-D)" evidence="1">
    <location>
        <begin position="141"/>
        <end position="367"/>
    </location>
</feature>
<gene>
    <name evidence="2" type="primary">uroD</name>
    <name evidence="2" type="ordered locus">Tph_c28000</name>
</gene>
<protein>
    <submittedName>
        <fullName evidence="2">Uroporphyrinogen decarboxylase UroD</fullName>
        <ecNumber evidence="2">4.1.1.37</ecNumber>
    </submittedName>
</protein>
<dbReference type="AlphaFoldDB" id="K4LLX5"/>
<dbReference type="EMBL" id="CP003732">
    <property type="protein sequence ID" value="AFV12965.1"/>
    <property type="molecule type" value="Genomic_DNA"/>
</dbReference>
<dbReference type="eggNOG" id="COG0407">
    <property type="taxonomic scope" value="Bacteria"/>
</dbReference>
<dbReference type="STRING" id="1089553.Tph_c28000"/>
<dbReference type="PANTHER" id="PTHR47099:SF1">
    <property type="entry name" value="METHYLCOBAMIDE:COM METHYLTRANSFERASE MTBA"/>
    <property type="match status" value="1"/>
</dbReference>
<proteinExistence type="predicted"/>
<accession>K4LLX5</accession>
<keyword evidence="3" id="KW-1185">Reference proteome</keyword>
<keyword evidence="2" id="KW-0456">Lyase</keyword>
<evidence type="ECO:0000313" key="2">
    <source>
        <dbReference type="EMBL" id="AFV12965.1"/>
    </source>
</evidence>
<dbReference type="GO" id="GO:0004853">
    <property type="term" value="F:uroporphyrinogen decarboxylase activity"/>
    <property type="evidence" value="ECO:0007669"/>
    <property type="project" value="UniProtKB-EC"/>
</dbReference>
<dbReference type="KEGG" id="tpz:Tph_c28000"/>
<dbReference type="OrthoDB" id="1725032at2"/>
<dbReference type="HOGENOM" id="CLU_059388_0_0_9"/>
<sequence length="368" mass="41282">MATAKELYEERLNRIKTAVALGKPDRVPVAPLANAFCARHMGVKMSEFCTNPEISNKTIIRSFSNLGEIDALQSAYFYAPIVGTIWLSRVKLPGRDLPENEIWQVDERELMTVEDYDTILNEGYNKFFHDYLRDRLDNLGEKVQQIADFAPKAQKAIEDLGIVLFCGGSFTIPYEIFCGGRSMQSFLKDLYRIPDKVQAAMDVAIADIIGNVRKMLRATKPIGVWVGGWRSASEFISPRLWKRFVFPYIKQLVEAVVEEGVVAILHFDSNWTRDLEYLRELPKGKCVLALDGATDIFKAKEVLGDHMCIMGDVPPALLSLGTPDEVHDYCRRLINEIGPSGFILSSGCDIPPNAKPENVKAMIESVKG</sequence>
<dbReference type="EC" id="4.1.1.37" evidence="2"/>
<dbReference type="InterPro" id="IPR000257">
    <property type="entry name" value="Uroporphyrinogen_deCOase"/>
</dbReference>
<reference evidence="2 3" key="1">
    <citation type="journal article" date="2012" name="BMC Genomics">
        <title>Genome-guided analysis of physiological and morphological traits of the fermentative acetate oxidizer Thermacetogenium phaeum.</title>
        <authorList>
            <person name="Oehler D."/>
            <person name="Poehlein A."/>
            <person name="Leimbach A."/>
            <person name="Muller N."/>
            <person name="Daniel R."/>
            <person name="Gottschalk G."/>
            <person name="Schink B."/>
        </authorList>
    </citation>
    <scope>NUCLEOTIDE SEQUENCE [LARGE SCALE GENOMIC DNA]</scope>
    <source>
        <strain evidence="3">ATCC BAA-254 / DSM 26808 / PB</strain>
    </source>
</reference>
<dbReference type="SUPFAM" id="SSF51726">
    <property type="entry name" value="UROD/MetE-like"/>
    <property type="match status" value="1"/>
</dbReference>
<name>K4LLX5_THEPS</name>
<organism evidence="2 3">
    <name type="scientific">Thermacetogenium phaeum (strain ATCC BAA-254 / DSM 26808 / PB)</name>
    <dbReference type="NCBI Taxonomy" id="1089553"/>
    <lineage>
        <taxon>Bacteria</taxon>
        <taxon>Bacillati</taxon>
        <taxon>Bacillota</taxon>
        <taxon>Clostridia</taxon>
        <taxon>Thermoanaerobacterales</taxon>
        <taxon>Thermoanaerobacteraceae</taxon>
        <taxon>Thermacetogenium</taxon>
    </lineage>
</organism>
<dbReference type="GO" id="GO:0006779">
    <property type="term" value="P:porphyrin-containing compound biosynthetic process"/>
    <property type="evidence" value="ECO:0007669"/>
    <property type="project" value="InterPro"/>
</dbReference>
<evidence type="ECO:0000259" key="1">
    <source>
        <dbReference type="Pfam" id="PF01208"/>
    </source>
</evidence>